<gene>
    <name evidence="2" type="ORF">Nepgr_008259</name>
</gene>
<feature type="compositionally biased region" description="Polar residues" evidence="1">
    <location>
        <begin position="28"/>
        <end position="42"/>
    </location>
</feature>
<evidence type="ECO:0000256" key="1">
    <source>
        <dbReference type="SAM" id="MobiDB-lite"/>
    </source>
</evidence>
<proteinExistence type="predicted"/>
<accession>A0AAD3XJ39</accession>
<comment type="caution">
    <text evidence="2">The sequence shown here is derived from an EMBL/GenBank/DDBJ whole genome shotgun (WGS) entry which is preliminary data.</text>
</comment>
<evidence type="ECO:0000313" key="2">
    <source>
        <dbReference type="EMBL" id="GMH06419.1"/>
    </source>
</evidence>
<name>A0AAD3XJ39_NEPGR</name>
<sequence length="115" mass="12448">MTDLPNGQEVGMQSLPDHHIKAARYTNDLHSTSPGKDVNGSSRPRLPFMDQPDGFRPTATGRSPGVGPELGNYGVADLKIYTCILIISTSIKHYITSSLSNLVPMEIVIPTCILI</sequence>
<protein>
    <submittedName>
        <fullName evidence="2">Uncharacterized protein</fullName>
    </submittedName>
</protein>
<evidence type="ECO:0000313" key="3">
    <source>
        <dbReference type="Proteomes" id="UP001279734"/>
    </source>
</evidence>
<organism evidence="2 3">
    <name type="scientific">Nepenthes gracilis</name>
    <name type="common">Slender pitcher plant</name>
    <dbReference type="NCBI Taxonomy" id="150966"/>
    <lineage>
        <taxon>Eukaryota</taxon>
        <taxon>Viridiplantae</taxon>
        <taxon>Streptophyta</taxon>
        <taxon>Embryophyta</taxon>
        <taxon>Tracheophyta</taxon>
        <taxon>Spermatophyta</taxon>
        <taxon>Magnoliopsida</taxon>
        <taxon>eudicotyledons</taxon>
        <taxon>Gunneridae</taxon>
        <taxon>Pentapetalae</taxon>
        <taxon>Caryophyllales</taxon>
        <taxon>Nepenthaceae</taxon>
        <taxon>Nepenthes</taxon>
    </lineage>
</organism>
<dbReference type="EMBL" id="BSYO01000006">
    <property type="protein sequence ID" value="GMH06419.1"/>
    <property type="molecule type" value="Genomic_DNA"/>
</dbReference>
<reference evidence="2" key="1">
    <citation type="submission" date="2023-05" db="EMBL/GenBank/DDBJ databases">
        <title>Nepenthes gracilis genome sequencing.</title>
        <authorList>
            <person name="Fukushima K."/>
        </authorList>
    </citation>
    <scope>NUCLEOTIDE SEQUENCE</scope>
    <source>
        <strain evidence="2">SING2019-196</strain>
    </source>
</reference>
<dbReference type="Proteomes" id="UP001279734">
    <property type="component" value="Unassembled WGS sequence"/>
</dbReference>
<dbReference type="AlphaFoldDB" id="A0AAD3XJ39"/>
<keyword evidence="3" id="KW-1185">Reference proteome</keyword>
<feature type="region of interest" description="Disordered" evidence="1">
    <location>
        <begin position="23"/>
        <end position="67"/>
    </location>
</feature>